<name>A0A0W8E656_9ZZZZ</name>
<sequence>MNKYGLAVIALGGLMISFGLGYMLACSEPVNKPGVPGQNQSVLGIDQKKDIVNEDTKIIFEQEFLRCNHLVISSFPNQDKLLGKDIDKLRQEFSEVKGYALTMDGNTLTIRHKIEDWCPAEKEKCRLKEYQGRLAVFQGPDPNSDTLLRVTEIKIEMLPPQIAEDIKQGNYEFENEAALNDALENLDEYIQ</sequence>
<proteinExistence type="predicted"/>
<dbReference type="AlphaFoldDB" id="A0A0W8E656"/>
<accession>A0A0W8E656</accession>
<comment type="caution">
    <text evidence="1">The sequence shown here is derived from an EMBL/GenBank/DDBJ whole genome shotgun (WGS) entry which is preliminary data.</text>
</comment>
<evidence type="ECO:0000313" key="1">
    <source>
        <dbReference type="EMBL" id="KUG04132.1"/>
    </source>
</evidence>
<reference evidence="1" key="1">
    <citation type="journal article" date="2015" name="Proc. Natl. Acad. Sci. U.S.A.">
        <title>Networks of energetic and metabolic interactions define dynamics in microbial communities.</title>
        <authorList>
            <person name="Embree M."/>
            <person name="Liu J.K."/>
            <person name="Al-Bassam M.M."/>
            <person name="Zengler K."/>
        </authorList>
    </citation>
    <scope>NUCLEOTIDE SEQUENCE</scope>
</reference>
<organism evidence="1">
    <name type="scientific">hydrocarbon metagenome</name>
    <dbReference type="NCBI Taxonomy" id="938273"/>
    <lineage>
        <taxon>unclassified sequences</taxon>
        <taxon>metagenomes</taxon>
        <taxon>ecological metagenomes</taxon>
    </lineage>
</organism>
<dbReference type="EMBL" id="LNQE01001858">
    <property type="protein sequence ID" value="KUG04132.1"/>
    <property type="molecule type" value="Genomic_DNA"/>
</dbReference>
<evidence type="ECO:0008006" key="2">
    <source>
        <dbReference type="Google" id="ProtNLM"/>
    </source>
</evidence>
<gene>
    <name evidence="1" type="ORF">ASZ90_018494</name>
</gene>
<protein>
    <recommendedName>
        <fullName evidence="2">Bypass of forespore C C-terminal domain-containing protein</fullName>
    </recommendedName>
</protein>